<keyword evidence="2" id="KW-0812">Transmembrane</keyword>
<keyword evidence="2" id="KW-0472">Membrane</keyword>
<evidence type="ECO:0000313" key="4">
    <source>
        <dbReference type="EMBL" id="GMA35297.1"/>
    </source>
</evidence>
<feature type="transmembrane region" description="Helical" evidence="2">
    <location>
        <begin position="90"/>
        <end position="111"/>
    </location>
</feature>
<name>A0ABQ6IDQ6_9MICO</name>
<dbReference type="Pfam" id="PF04892">
    <property type="entry name" value="VanZ"/>
    <property type="match status" value="1"/>
</dbReference>
<keyword evidence="2" id="KW-1133">Transmembrane helix</keyword>
<feature type="compositionally biased region" description="Basic residues" evidence="1">
    <location>
        <begin position="141"/>
        <end position="188"/>
    </location>
</feature>
<dbReference type="EMBL" id="BSUN01000001">
    <property type="protein sequence ID" value="GMA35297.1"/>
    <property type="molecule type" value="Genomic_DNA"/>
</dbReference>
<evidence type="ECO:0000313" key="5">
    <source>
        <dbReference type="Proteomes" id="UP001157125"/>
    </source>
</evidence>
<feature type="domain" description="VanZ-like" evidence="3">
    <location>
        <begin position="68"/>
        <end position="139"/>
    </location>
</feature>
<proteinExistence type="predicted"/>
<feature type="region of interest" description="Disordered" evidence="1">
    <location>
        <begin position="137"/>
        <end position="188"/>
    </location>
</feature>
<dbReference type="Proteomes" id="UP001157125">
    <property type="component" value="Unassembled WGS sequence"/>
</dbReference>
<evidence type="ECO:0000256" key="2">
    <source>
        <dbReference type="SAM" id="Phobius"/>
    </source>
</evidence>
<reference evidence="5" key="1">
    <citation type="journal article" date="2019" name="Int. J. Syst. Evol. Microbiol.">
        <title>The Global Catalogue of Microorganisms (GCM) 10K type strain sequencing project: providing services to taxonomists for standard genome sequencing and annotation.</title>
        <authorList>
            <consortium name="The Broad Institute Genomics Platform"/>
            <consortium name="The Broad Institute Genome Sequencing Center for Infectious Disease"/>
            <person name="Wu L."/>
            <person name="Ma J."/>
        </authorList>
    </citation>
    <scope>NUCLEOTIDE SEQUENCE [LARGE SCALE GENOMIC DNA]</scope>
    <source>
        <strain evidence="5">NBRC 112299</strain>
    </source>
</reference>
<dbReference type="RefSeq" id="WP_284327892.1">
    <property type="nucleotide sequence ID" value="NZ_BSUN01000001.1"/>
</dbReference>
<feature type="transmembrane region" description="Helical" evidence="2">
    <location>
        <begin position="39"/>
        <end position="60"/>
    </location>
</feature>
<evidence type="ECO:0000259" key="3">
    <source>
        <dbReference type="Pfam" id="PF04892"/>
    </source>
</evidence>
<organism evidence="4 5">
    <name type="scientific">Demequina litorisediminis</name>
    <dbReference type="NCBI Taxonomy" id="1849022"/>
    <lineage>
        <taxon>Bacteria</taxon>
        <taxon>Bacillati</taxon>
        <taxon>Actinomycetota</taxon>
        <taxon>Actinomycetes</taxon>
        <taxon>Micrococcales</taxon>
        <taxon>Demequinaceae</taxon>
        <taxon>Demequina</taxon>
    </lineage>
</organism>
<keyword evidence="5" id="KW-1185">Reference proteome</keyword>
<gene>
    <name evidence="4" type="ORF">GCM10025876_15010</name>
</gene>
<feature type="transmembrane region" description="Helical" evidence="2">
    <location>
        <begin position="12"/>
        <end position="32"/>
    </location>
</feature>
<evidence type="ECO:0000256" key="1">
    <source>
        <dbReference type="SAM" id="MobiDB-lite"/>
    </source>
</evidence>
<dbReference type="InterPro" id="IPR006976">
    <property type="entry name" value="VanZ-like"/>
</dbReference>
<protein>
    <recommendedName>
        <fullName evidence="3">VanZ-like domain-containing protein</fullName>
    </recommendedName>
</protein>
<accession>A0ABQ6IDQ6</accession>
<sequence>MPSIAIDGVTLSFPILLIALGAVVTAVVVARGGRSRRTALWGGLLLSLALIGLLTLASLVGDDFDGAQGVNLVPFQEIQRGLDSRGSTPWFNLVGNVLLFIPFGAAVASLARSGFIGRVVYGTLLGGLLSTAIEPHPVLGRPRRGHRRHHPQHRGSAARRTLRRHGRGPCRLAPPRHPHRAARHAGVA</sequence>
<comment type="caution">
    <text evidence="4">The sequence shown here is derived from an EMBL/GenBank/DDBJ whole genome shotgun (WGS) entry which is preliminary data.</text>
</comment>